<gene>
    <name evidence="3" type="ORF">MACH07_25510</name>
</gene>
<feature type="transmembrane region" description="Helical" evidence="1">
    <location>
        <begin position="445"/>
        <end position="469"/>
    </location>
</feature>
<dbReference type="Pfam" id="PF01433">
    <property type="entry name" value="Peptidase_M1"/>
    <property type="match status" value="1"/>
</dbReference>
<dbReference type="GO" id="GO:0008237">
    <property type="term" value="F:metallopeptidase activity"/>
    <property type="evidence" value="ECO:0007669"/>
    <property type="project" value="InterPro"/>
</dbReference>
<dbReference type="SUPFAM" id="SSF55486">
    <property type="entry name" value="Metalloproteases ('zincins'), catalytic domain"/>
    <property type="match status" value="1"/>
</dbReference>
<evidence type="ECO:0000313" key="3">
    <source>
        <dbReference type="EMBL" id="BDW93719.1"/>
    </source>
</evidence>
<proteinExistence type="predicted"/>
<feature type="transmembrane region" description="Helical" evidence="1">
    <location>
        <begin position="524"/>
        <end position="544"/>
    </location>
</feature>
<keyword evidence="1" id="KW-1133">Transmembrane helix</keyword>
<accession>A0AA48HQB6</accession>
<feature type="transmembrane region" description="Helical" evidence="1">
    <location>
        <begin position="481"/>
        <end position="504"/>
    </location>
</feature>
<name>A0AA48HQB6_9FLAO</name>
<keyword evidence="1" id="KW-0812">Transmembrane</keyword>
<sequence>MKTVLLNDLQTLARQKTTYIAIAFFLGIGILTGYKFNISVGDELAVNASYSVGFMIGLLSLAIILIATVLAFPLLFKEQDANYELIVFSTPIAKNRFAFARFLSFNLLTLFGFFCLISGYVLGIHLAKDVLLNPGFQFWHFAYPFLIFGVVNTLVICSVLFYVAQSYKNKLMVAIVGVLLYVLYMITLLFSNAPFMAQAMPQSLFVQRISAIVDIFGLSGYFFEAKDLSLEQRNYQVVPLSNLLLINRMASIVLAFGMLLLGIRSFSFLPKFKKKSRKKLIITGVKPSINPFATAVTEFNKKSKWKAILSFIKVDTIYIFKSIPFIATVLLLVFYVGVEMYDDINKGIRIPQMYASSGLLVQTINSTFYPLGTLFTVYFVNDLFWRSNSSRFSVLEQTTFYATQKLVGHIGSIAVLLTTLTLIIIVEALAFQVFFKHLIFDARAYFGAVLFNTLPLVLLGLFMILINLLSKNKSIALGVSILCFLVLATPISKSIFTSSLLRFFSGYRGSYSEFIGFGDYVNPYSLRLVFGFSILMLLFMGYYFKRNNKDRKVLMVGVVLSLMIALVCSSIYLRKYHPKKEKEEVINAQLMYEKQFRKYQNMAQPTIKKVQTKVHLYPDEQSYTIEGQYTLVNKHDQPIDSVLISVPEEMKIRSMVFQYGQENFELNDTNSELVLPHPIQPNDSVQLQFKLDYQWFAVNGHDSFNAIIENGSFMRISRYYPQFGYDSDREIKDSITRAKYGLSLGTSFTKLEAPKKYLNDAIDLNIQISTTGDQVAVGTGELKKQWQQGERNYFAYAAQSIPFRFAISSADYQVKSVKHHNIDIRVYHHPEHSSNVEHLIENTKLTLDYCEEHFGPYPFKTVNYAEVSSFTQGFAGTAYPGSIFLTEHMTFNANLTAGKQQDVINELAGHEVSHFWWGTHQIQPDFREGYSMLTESLAMYTEMMIYKQMYGRDKMWERLAIHQQIYDAEKGFNQRKSILKVAPGETYLAYSKGALVFVELSELIGESVLNKALKNFLSNNRYPNNKPISTDLLSVILEVADPIYHSKIKSLFQ</sequence>
<dbReference type="EMBL" id="AP027268">
    <property type="protein sequence ID" value="BDW93719.1"/>
    <property type="molecule type" value="Genomic_DNA"/>
</dbReference>
<evidence type="ECO:0000313" key="4">
    <source>
        <dbReference type="Proteomes" id="UP001330184"/>
    </source>
</evidence>
<feature type="transmembrane region" description="Helical" evidence="1">
    <location>
        <begin position="20"/>
        <end position="38"/>
    </location>
</feature>
<evidence type="ECO:0000256" key="1">
    <source>
        <dbReference type="SAM" id="Phobius"/>
    </source>
</evidence>
<keyword evidence="4" id="KW-1185">Reference proteome</keyword>
<feature type="transmembrane region" description="Helical" evidence="1">
    <location>
        <begin position="97"/>
        <end position="121"/>
    </location>
</feature>
<reference evidence="3 4" key="1">
    <citation type="submission" date="2023-01" db="EMBL/GenBank/DDBJ databases">
        <title>Complete genome sequence of Muricauda aquimarina strain IFOP_LL357.</title>
        <authorList>
            <person name="Gajardo G."/>
            <person name="Ueki S."/>
            <person name="Maruyama F."/>
        </authorList>
    </citation>
    <scope>NUCLEOTIDE SEQUENCE [LARGE SCALE GENOMIC DNA]</scope>
    <source>
        <strain evidence="3 4">IFOP_LL357</strain>
    </source>
</reference>
<evidence type="ECO:0000259" key="2">
    <source>
        <dbReference type="Pfam" id="PF01433"/>
    </source>
</evidence>
<feature type="transmembrane region" description="Helical" evidence="1">
    <location>
        <begin position="249"/>
        <end position="269"/>
    </location>
</feature>
<feature type="transmembrane region" description="Helical" evidence="1">
    <location>
        <begin position="367"/>
        <end position="385"/>
    </location>
</feature>
<feature type="transmembrane region" description="Helical" evidence="1">
    <location>
        <begin position="406"/>
        <end position="433"/>
    </location>
</feature>
<dbReference type="Gene3D" id="1.10.390.10">
    <property type="entry name" value="Neutral Protease Domain 2"/>
    <property type="match status" value="1"/>
</dbReference>
<dbReference type="InterPro" id="IPR014782">
    <property type="entry name" value="Peptidase_M1_dom"/>
</dbReference>
<feature type="domain" description="Peptidase M1 membrane alanine aminopeptidase" evidence="2">
    <location>
        <begin position="841"/>
        <end position="1051"/>
    </location>
</feature>
<feature type="transmembrane region" description="Helical" evidence="1">
    <location>
        <begin position="50"/>
        <end position="76"/>
    </location>
</feature>
<keyword evidence="1" id="KW-0472">Membrane</keyword>
<feature type="transmembrane region" description="Helical" evidence="1">
    <location>
        <begin position="171"/>
        <end position="190"/>
    </location>
</feature>
<protein>
    <submittedName>
        <fullName evidence="3">Membrane protein</fullName>
    </submittedName>
</protein>
<feature type="transmembrane region" description="Helical" evidence="1">
    <location>
        <begin position="553"/>
        <end position="573"/>
    </location>
</feature>
<dbReference type="InterPro" id="IPR027268">
    <property type="entry name" value="Peptidase_M4/M1_CTD_sf"/>
</dbReference>
<dbReference type="GO" id="GO:0008270">
    <property type="term" value="F:zinc ion binding"/>
    <property type="evidence" value="ECO:0007669"/>
    <property type="project" value="InterPro"/>
</dbReference>
<feature type="transmembrane region" description="Helical" evidence="1">
    <location>
        <begin position="318"/>
        <end position="338"/>
    </location>
</feature>
<dbReference type="RefSeq" id="WP_338194494.1">
    <property type="nucleotide sequence ID" value="NZ_AP027268.1"/>
</dbReference>
<dbReference type="Proteomes" id="UP001330184">
    <property type="component" value="Chromosome"/>
</dbReference>
<feature type="transmembrane region" description="Helical" evidence="1">
    <location>
        <begin position="141"/>
        <end position="164"/>
    </location>
</feature>
<organism evidence="3 4">
    <name type="scientific">Flagellimonas marinaquae</name>
    <dbReference type="NCBI Taxonomy" id="254955"/>
    <lineage>
        <taxon>Bacteria</taxon>
        <taxon>Pseudomonadati</taxon>
        <taxon>Bacteroidota</taxon>
        <taxon>Flavobacteriia</taxon>
        <taxon>Flavobacteriales</taxon>
        <taxon>Flavobacteriaceae</taxon>
        <taxon>Flagellimonas</taxon>
    </lineage>
</organism>
<dbReference type="AlphaFoldDB" id="A0AA48HQB6"/>